<keyword evidence="4" id="KW-1185">Reference proteome</keyword>
<evidence type="ECO:0000313" key="3">
    <source>
        <dbReference type="EMBL" id="MEN2792618.1"/>
    </source>
</evidence>
<name>A0ABU9Y9Y2_9SPHN</name>
<sequence>MSLYGDYDRDNVFAKILRGEISCHRVYENEEVLAFLDAFPQAPGHTLIIPKKGQARNLLELDDRAISPLFLCAKRLMNVIVTELQPVGVQLLQFNGGDGGQSVFHIHVHLVPRWTGQALGLHGQTPGDAKDLAAMADRLRKRIDAVAPQWEMSA</sequence>
<feature type="domain" description="HIT" evidence="2">
    <location>
        <begin position="12"/>
        <end position="120"/>
    </location>
</feature>
<dbReference type="InterPro" id="IPR001310">
    <property type="entry name" value="Histidine_triad_HIT"/>
</dbReference>
<dbReference type="PROSITE" id="PS51084">
    <property type="entry name" value="HIT_2"/>
    <property type="match status" value="1"/>
</dbReference>
<keyword evidence="3" id="KW-0808">Transferase</keyword>
<protein>
    <submittedName>
        <fullName evidence="3">HIT family protein</fullName>
        <ecNumber evidence="3">2.1.1.-</ecNumber>
    </submittedName>
</protein>
<organism evidence="3 4">
    <name type="scientific">Sphingomonas oligophenolica</name>
    <dbReference type="NCBI Taxonomy" id="301154"/>
    <lineage>
        <taxon>Bacteria</taxon>
        <taxon>Pseudomonadati</taxon>
        <taxon>Pseudomonadota</taxon>
        <taxon>Alphaproteobacteria</taxon>
        <taxon>Sphingomonadales</taxon>
        <taxon>Sphingomonadaceae</taxon>
        <taxon>Sphingomonas</taxon>
    </lineage>
</organism>
<dbReference type="Proteomes" id="UP001419910">
    <property type="component" value="Unassembled WGS sequence"/>
</dbReference>
<evidence type="ECO:0000256" key="1">
    <source>
        <dbReference type="PROSITE-ProRule" id="PRU00464"/>
    </source>
</evidence>
<dbReference type="InterPro" id="IPR011146">
    <property type="entry name" value="HIT-like"/>
</dbReference>
<dbReference type="EMBL" id="JBDIME010000031">
    <property type="protein sequence ID" value="MEN2792618.1"/>
    <property type="molecule type" value="Genomic_DNA"/>
</dbReference>
<keyword evidence="3" id="KW-0489">Methyltransferase</keyword>
<dbReference type="SUPFAM" id="SSF54197">
    <property type="entry name" value="HIT-like"/>
    <property type="match status" value="1"/>
</dbReference>
<dbReference type="Gene3D" id="3.30.428.10">
    <property type="entry name" value="HIT-like"/>
    <property type="match status" value="1"/>
</dbReference>
<dbReference type="EC" id="2.1.1.-" evidence="3"/>
<proteinExistence type="predicted"/>
<dbReference type="RefSeq" id="WP_343892268.1">
    <property type="nucleotide sequence ID" value="NZ_BAAAEH010000055.1"/>
</dbReference>
<accession>A0ABU9Y9Y2</accession>
<dbReference type="GO" id="GO:0008168">
    <property type="term" value="F:methyltransferase activity"/>
    <property type="evidence" value="ECO:0007669"/>
    <property type="project" value="UniProtKB-KW"/>
</dbReference>
<reference evidence="3 4" key="1">
    <citation type="submission" date="2024-05" db="EMBL/GenBank/DDBJ databases">
        <authorList>
            <person name="Liu Q."/>
            <person name="Xin Y.-H."/>
        </authorList>
    </citation>
    <scope>NUCLEOTIDE SEQUENCE [LARGE SCALE GENOMIC DNA]</scope>
    <source>
        <strain evidence="3 4">CGMCC 1.10181</strain>
    </source>
</reference>
<evidence type="ECO:0000313" key="4">
    <source>
        <dbReference type="Proteomes" id="UP001419910"/>
    </source>
</evidence>
<dbReference type="GO" id="GO:0032259">
    <property type="term" value="P:methylation"/>
    <property type="evidence" value="ECO:0007669"/>
    <property type="project" value="UniProtKB-KW"/>
</dbReference>
<dbReference type="InterPro" id="IPR036265">
    <property type="entry name" value="HIT-like_sf"/>
</dbReference>
<dbReference type="PANTHER" id="PTHR46648:SF1">
    <property type="entry name" value="ADENOSINE 5'-MONOPHOSPHORAMIDASE HNT1"/>
    <property type="match status" value="1"/>
</dbReference>
<comment type="caution">
    <text evidence="3">The sequence shown here is derived from an EMBL/GenBank/DDBJ whole genome shotgun (WGS) entry which is preliminary data.</text>
</comment>
<gene>
    <name evidence="3" type="ORF">ABC974_23525</name>
</gene>
<dbReference type="PRINTS" id="PR00332">
    <property type="entry name" value="HISTRIAD"/>
</dbReference>
<feature type="short sequence motif" description="Histidine triad motif" evidence="1">
    <location>
        <begin position="105"/>
        <end position="109"/>
    </location>
</feature>
<dbReference type="Pfam" id="PF01230">
    <property type="entry name" value="HIT"/>
    <property type="match status" value="1"/>
</dbReference>
<dbReference type="PANTHER" id="PTHR46648">
    <property type="entry name" value="HIT FAMILY PROTEIN 1"/>
    <property type="match status" value="1"/>
</dbReference>
<evidence type="ECO:0000259" key="2">
    <source>
        <dbReference type="PROSITE" id="PS51084"/>
    </source>
</evidence>